<dbReference type="RefSeq" id="WP_203937286.1">
    <property type="nucleotide sequence ID" value="NZ_BAAAGJ010000005.1"/>
</dbReference>
<feature type="compositionally biased region" description="Pro residues" evidence="2">
    <location>
        <begin position="31"/>
        <end position="48"/>
    </location>
</feature>
<dbReference type="Gene3D" id="2.60.120.260">
    <property type="entry name" value="Galactose-binding domain-like"/>
    <property type="match status" value="1"/>
</dbReference>
<dbReference type="GO" id="GO:0008745">
    <property type="term" value="F:N-acetylmuramoyl-L-alanine amidase activity"/>
    <property type="evidence" value="ECO:0007669"/>
    <property type="project" value="InterPro"/>
</dbReference>
<dbReference type="CDD" id="cd06583">
    <property type="entry name" value="PGRP"/>
    <property type="match status" value="1"/>
</dbReference>
<dbReference type="Gene3D" id="2.60.40.10">
    <property type="entry name" value="Immunoglobulins"/>
    <property type="match status" value="1"/>
</dbReference>
<keyword evidence="6" id="KW-1185">Reference proteome</keyword>
<dbReference type="AlphaFoldDB" id="A0A8J4DHM1"/>
<dbReference type="InterPro" id="IPR002502">
    <property type="entry name" value="Amidase_domain"/>
</dbReference>
<feature type="compositionally biased region" description="Low complexity" evidence="2">
    <location>
        <begin position="49"/>
        <end position="59"/>
    </location>
</feature>
<name>A0A8J4DHM1_9ACTN</name>
<dbReference type="GO" id="GO:0008270">
    <property type="term" value="F:zinc ion binding"/>
    <property type="evidence" value="ECO:0007669"/>
    <property type="project" value="InterPro"/>
</dbReference>
<feature type="domain" description="Peptidoglycan recognition protein family" evidence="4">
    <location>
        <begin position="228"/>
        <end position="377"/>
    </location>
</feature>
<dbReference type="InterPro" id="IPR013783">
    <property type="entry name" value="Ig-like_fold"/>
</dbReference>
<dbReference type="Pfam" id="PF01510">
    <property type="entry name" value="Amidase_2"/>
    <property type="match status" value="1"/>
</dbReference>
<evidence type="ECO:0000313" key="6">
    <source>
        <dbReference type="Proteomes" id="UP000652013"/>
    </source>
</evidence>
<sequence>MKLASRPLAAGIALLAVTTAGTPAEAHAEPGPAPVPAQTPATAPPAAAPPGDAATDAPGLPEQILTEPATVRTIPLTGGVAGPAGATPGAAARAAAAAAVPAGAVAPFSLVGVTWTDPKASLTGTAQVRTRAVGGAWSPWRSLEAEGEIGPESGAEARRSRGSTDPLWVGDSDAVEARVTGATAALPAGLRLELVDPGTTRPAGGASARAAAPAGRAAAPTPPAKPAVPIVRRSQWGANEKLMPHAPEYTGLPQAMFVHHTAGTNSYSCADSPRLLRGIQAYHVKSRGWNDIGYNFLVDRCGTLYEGRAGGVGLPVLGAHTFGFNSDTAGIAVMGNHGGVGVTNAVKVAIARITAWKLSGTGVDPLGRVVLTARSNGKFKAGTRVTMNRVSGHRNAVGTECPGNALYSQLGSIRVLAAAAPAGLRLGAPGGSVAAGGAWHTAGTMTATWRVSTPTGLLRHFALYVDGRLAGYAGPGARAAALSVTPGRHTVQVQAVHLAGRTATTAAMTVVGDRSAPAIAAPDLALRAGTVTPGAVPATMGWRTTDPAGVRASRLTSPFARALSPGGSKLPIWAATGAPRTWTVTAADRLGNATARSSSRTVTLLPQTASTRTAGWATWTNGVYLNGTALASRSPGAQLRWTFTGRSIGLIATRGTAAGRVAISVDGGAPVIVDLRSARTAHRQLAWTRYWSSPGQHTVAMTVLQTPGRPLVIADGFARIS</sequence>
<dbReference type="GO" id="GO:0009253">
    <property type="term" value="P:peptidoglycan catabolic process"/>
    <property type="evidence" value="ECO:0007669"/>
    <property type="project" value="InterPro"/>
</dbReference>
<gene>
    <name evidence="5" type="ORF">Sya03_13130</name>
</gene>
<reference evidence="5" key="1">
    <citation type="submission" date="2021-01" db="EMBL/GenBank/DDBJ databases">
        <title>Whole genome shotgun sequence of Spirilliplanes yamanashiensis NBRC 15828.</title>
        <authorList>
            <person name="Komaki H."/>
            <person name="Tamura T."/>
        </authorList>
    </citation>
    <scope>NUCLEOTIDE SEQUENCE</scope>
    <source>
        <strain evidence="5">NBRC 15828</strain>
    </source>
</reference>
<feature type="signal peptide" evidence="3">
    <location>
        <begin position="1"/>
        <end position="28"/>
    </location>
</feature>
<organism evidence="5 6">
    <name type="scientific">Spirilliplanes yamanashiensis</name>
    <dbReference type="NCBI Taxonomy" id="42233"/>
    <lineage>
        <taxon>Bacteria</taxon>
        <taxon>Bacillati</taxon>
        <taxon>Actinomycetota</taxon>
        <taxon>Actinomycetes</taxon>
        <taxon>Micromonosporales</taxon>
        <taxon>Micromonosporaceae</taxon>
        <taxon>Spirilliplanes</taxon>
    </lineage>
</organism>
<dbReference type="PANTHER" id="PTHR11022">
    <property type="entry name" value="PEPTIDOGLYCAN RECOGNITION PROTEIN"/>
    <property type="match status" value="1"/>
</dbReference>
<proteinExistence type="inferred from homology"/>
<evidence type="ECO:0000259" key="4">
    <source>
        <dbReference type="SMART" id="SM00701"/>
    </source>
</evidence>
<evidence type="ECO:0000313" key="5">
    <source>
        <dbReference type="EMBL" id="GIJ01961.1"/>
    </source>
</evidence>
<dbReference type="SMART" id="SM00701">
    <property type="entry name" value="PGRP"/>
    <property type="match status" value="1"/>
</dbReference>
<evidence type="ECO:0000256" key="2">
    <source>
        <dbReference type="SAM" id="MobiDB-lite"/>
    </source>
</evidence>
<feature type="compositionally biased region" description="Low complexity" evidence="2">
    <location>
        <begin position="197"/>
        <end position="219"/>
    </location>
</feature>
<dbReference type="InterPro" id="IPR036505">
    <property type="entry name" value="Amidase/PGRP_sf"/>
</dbReference>
<evidence type="ECO:0000256" key="3">
    <source>
        <dbReference type="SAM" id="SignalP"/>
    </source>
</evidence>
<feature type="region of interest" description="Disordered" evidence="2">
    <location>
        <begin position="145"/>
        <end position="169"/>
    </location>
</feature>
<dbReference type="Proteomes" id="UP000652013">
    <property type="component" value="Unassembled WGS sequence"/>
</dbReference>
<keyword evidence="3" id="KW-0732">Signal</keyword>
<feature type="region of interest" description="Disordered" evidence="2">
    <location>
        <begin position="23"/>
        <end position="60"/>
    </location>
</feature>
<dbReference type="Gene3D" id="3.40.80.10">
    <property type="entry name" value="Peptidoglycan recognition protein-like"/>
    <property type="match status" value="1"/>
</dbReference>
<dbReference type="InterPro" id="IPR006619">
    <property type="entry name" value="PGRP_domain_met/bac"/>
</dbReference>
<dbReference type="GO" id="GO:0005975">
    <property type="term" value="P:carbohydrate metabolic process"/>
    <property type="evidence" value="ECO:0007669"/>
    <property type="project" value="UniProtKB-ARBA"/>
</dbReference>
<feature type="region of interest" description="Disordered" evidence="2">
    <location>
        <begin position="197"/>
        <end position="227"/>
    </location>
</feature>
<comment type="similarity">
    <text evidence="1">Belongs to the N-acetylmuramoyl-L-alanine amidase 2 family.</text>
</comment>
<dbReference type="InterPro" id="IPR015510">
    <property type="entry name" value="PGRP"/>
</dbReference>
<feature type="chain" id="PRO_5039270950" description="Peptidoglycan recognition protein family domain-containing protein" evidence="3">
    <location>
        <begin position="29"/>
        <end position="721"/>
    </location>
</feature>
<comment type="caution">
    <text evidence="5">The sequence shown here is derived from an EMBL/GenBank/DDBJ whole genome shotgun (WGS) entry which is preliminary data.</text>
</comment>
<dbReference type="EMBL" id="BOOY01000007">
    <property type="protein sequence ID" value="GIJ01961.1"/>
    <property type="molecule type" value="Genomic_DNA"/>
</dbReference>
<protein>
    <recommendedName>
        <fullName evidence="4">Peptidoglycan recognition protein family domain-containing protein</fullName>
    </recommendedName>
</protein>
<evidence type="ECO:0000256" key="1">
    <source>
        <dbReference type="ARBA" id="ARBA00007553"/>
    </source>
</evidence>
<accession>A0A8J4DHM1</accession>
<dbReference type="PANTHER" id="PTHR11022:SF41">
    <property type="entry name" value="PEPTIDOGLYCAN-RECOGNITION PROTEIN LC-RELATED"/>
    <property type="match status" value="1"/>
</dbReference>
<dbReference type="SUPFAM" id="SSF55846">
    <property type="entry name" value="N-acetylmuramoyl-L-alanine amidase-like"/>
    <property type="match status" value="1"/>
</dbReference>